<dbReference type="InterPro" id="IPR041588">
    <property type="entry name" value="Integrase_H2C2"/>
</dbReference>
<dbReference type="SUPFAM" id="SSF53098">
    <property type="entry name" value="Ribonuclease H-like"/>
    <property type="match status" value="1"/>
</dbReference>
<dbReference type="GO" id="GO:0004519">
    <property type="term" value="F:endonuclease activity"/>
    <property type="evidence" value="ECO:0007669"/>
    <property type="project" value="UniProtKB-KW"/>
</dbReference>
<dbReference type="GO" id="GO:0003676">
    <property type="term" value="F:nucleic acid binding"/>
    <property type="evidence" value="ECO:0007669"/>
    <property type="project" value="InterPro"/>
</dbReference>
<dbReference type="EMBL" id="LGUB01000093">
    <property type="protein sequence ID" value="KRH94330.1"/>
    <property type="molecule type" value="Genomic_DNA"/>
</dbReference>
<protein>
    <submittedName>
        <fullName evidence="8">Krab-a domain-containing protein</fullName>
    </submittedName>
</protein>
<dbReference type="GO" id="GO:0005634">
    <property type="term" value="C:nucleus"/>
    <property type="evidence" value="ECO:0007669"/>
    <property type="project" value="UniProtKB-ARBA"/>
</dbReference>
<sequence>MDIEFDNLKKEITEMENLFLPDYDKPFVLRTDASNTGLGAVLYQIGENGEQKPIEWASKKLTPTETRYGISEKEMLAIYWGLKRFEYELRGRRFKLETDHKALLEIRKKPQFNNNNNRINRWIKLIQEFDFSVVYVEGEKMGQADQLSRLNEEDKKKWQKGFKISEGKKNKHQTEEKGKLILTFNSGEKREILRENEREGRIKEVHIDLLHRGVEYVYQEIKKKHYWPNIKKQIEAVINKCEICQKFNRKKGNKGEFVTSSRPFEKVALDLIDMRREGIYILVGIDYFSRFIVTKSIKDESAKTVCDVIKEWIGLGYMPETLISDNGREFMNEEFKSMCQSME</sequence>
<keyword evidence="1" id="KW-0808">Transferase</keyword>
<evidence type="ECO:0000256" key="3">
    <source>
        <dbReference type="ARBA" id="ARBA00022722"/>
    </source>
</evidence>
<evidence type="ECO:0000313" key="8">
    <source>
        <dbReference type="EMBL" id="KRH94330.1"/>
    </source>
</evidence>
<dbReference type="GO" id="GO:0015074">
    <property type="term" value="P:DNA integration"/>
    <property type="evidence" value="ECO:0007669"/>
    <property type="project" value="InterPro"/>
</dbReference>
<dbReference type="InterPro" id="IPR041373">
    <property type="entry name" value="RT_RNaseH"/>
</dbReference>
<evidence type="ECO:0000256" key="6">
    <source>
        <dbReference type="ARBA" id="ARBA00022918"/>
    </source>
</evidence>
<dbReference type="VEuPathDB" id="MicrosporidiaDB:M153_2940004112"/>
<evidence type="ECO:0000256" key="4">
    <source>
        <dbReference type="ARBA" id="ARBA00022759"/>
    </source>
</evidence>
<comment type="caution">
    <text evidence="8">The sequence shown here is derived from an EMBL/GenBank/DDBJ whole genome shotgun (WGS) entry which is preliminary data.</text>
</comment>
<evidence type="ECO:0000256" key="2">
    <source>
        <dbReference type="ARBA" id="ARBA00022695"/>
    </source>
</evidence>
<keyword evidence="4" id="KW-0255">Endonuclease</keyword>
<dbReference type="Pfam" id="PF00665">
    <property type="entry name" value="rve"/>
    <property type="match status" value="1"/>
</dbReference>
<dbReference type="GO" id="GO:0016787">
    <property type="term" value="F:hydrolase activity"/>
    <property type="evidence" value="ECO:0007669"/>
    <property type="project" value="UniProtKB-KW"/>
</dbReference>
<keyword evidence="3" id="KW-0540">Nuclease</keyword>
<feature type="domain" description="Integrase catalytic" evidence="7">
    <location>
        <begin position="259"/>
        <end position="343"/>
    </location>
</feature>
<dbReference type="SUPFAM" id="SSF56672">
    <property type="entry name" value="DNA/RNA polymerases"/>
    <property type="match status" value="1"/>
</dbReference>
<dbReference type="PANTHER" id="PTHR37984">
    <property type="entry name" value="PROTEIN CBG26694"/>
    <property type="match status" value="1"/>
</dbReference>
<evidence type="ECO:0000259" key="7">
    <source>
        <dbReference type="PROSITE" id="PS50994"/>
    </source>
</evidence>
<dbReference type="AlphaFoldDB" id="A0A0R0LYR9"/>
<dbReference type="InterPro" id="IPR001584">
    <property type="entry name" value="Integrase_cat-core"/>
</dbReference>
<evidence type="ECO:0000256" key="5">
    <source>
        <dbReference type="ARBA" id="ARBA00022801"/>
    </source>
</evidence>
<evidence type="ECO:0000313" key="9">
    <source>
        <dbReference type="Proteomes" id="UP000051530"/>
    </source>
</evidence>
<reference evidence="8 9" key="1">
    <citation type="submission" date="2015-07" db="EMBL/GenBank/DDBJ databases">
        <title>The genome of Pseudoloma neurophilia, a relevant intracellular parasite of the zebrafish.</title>
        <authorList>
            <person name="Ndikumana S."/>
            <person name="Pelin A."/>
            <person name="Sanders J."/>
            <person name="Corradi N."/>
        </authorList>
    </citation>
    <scope>NUCLEOTIDE SEQUENCE [LARGE SCALE GENOMIC DNA]</scope>
    <source>
        <strain evidence="8 9">MK1</strain>
    </source>
</reference>
<gene>
    <name evidence="8" type="ORF">M153_2940004112</name>
</gene>
<organism evidence="8 9">
    <name type="scientific">Pseudoloma neurophilia</name>
    <dbReference type="NCBI Taxonomy" id="146866"/>
    <lineage>
        <taxon>Eukaryota</taxon>
        <taxon>Fungi</taxon>
        <taxon>Fungi incertae sedis</taxon>
        <taxon>Microsporidia</taxon>
        <taxon>Pseudoloma</taxon>
    </lineage>
</organism>
<dbReference type="Gene3D" id="1.10.340.70">
    <property type="match status" value="1"/>
</dbReference>
<dbReference type="InterPro" id="IPR012337">
    <property type="entry name" value="RNaseH-like_sf"/>
</dbReference>
<dbReference type="Gene3D" id="3.10.20.370">
    <property type="match status" value="1"/>
</dbReference>
<name>A0A0R0LYR9_9MICR</name>
<dbReference type="GO" id="GO:0003964">
    <property type="term" value="F:RNA-directed DNA polymerase activity"/>
    <property type="evidence" value="ECO:0007669"/>
    <property type="project" value="UniProtKB-KW"/>
</dbReference>
<keyword evidence="5" id="KW-0378">Hydrolase</keyword>
<keyword evidence="2" id="KW-0548">Nucleotidyltransferase</keyword>
<keyword evidence="6" id="KW-0695">RNA-directed DNA polymerase</keyword>
<dbReference type="PROSITE" id="PS50994">
    <property type="entry name" value="INTEGRASE"/>
    <property type="match status" value="1"/>
</dbReference>
<proteinExistence type="predicted"/>
<dbReference type="Proteomes" id="UP000051530">
    <property type="component" value="Unassembled WGS sequence"/>
</dbReference>
<dbReference type="Gene3D" id="3.30.420.10">
    <property type="entry name" value="Ribonuclease H-like superfamily/Ribonuclease H"/>
    <property type="match status" value="1"/>
</dbReference>
<dbReference type="CDD" id="cd09274">
    <property type="entry name" value="RNase_HI_RT_Ty3"/>
    <property type="match status" value="1"/>
</dbReference>
<accession>A0A0R0LYR9</accession>
<dbReference type="FunFam" id="3.10.20.370:FF:000001">
    <property type="entry name" value="Retrovirus-related Pol polyprotein from transposon 17.6-like protein"/>
    <property type="match status" value="1"/>
</dbReference>
<evidence type="ECO:0000256" key="1">
    <source>
        <dbReference type="ARBA" id="ARBA00022679"/>
    </source>
</evidence>
<dbReference type="InterPro" id="IPR036397">
    <property type="entry name" value="RNaseH_sf"/>
</dbReference>
<dbReference type="InterPro" id="IPR050951">
    <property type="entry name" value="Retrovirus_Pol_polyprotein"/>
</dbReference>
<dbReference type="Pfam" id="PF17917">
    <property type="entry name" value="RT_RNaseH"/>
    <property type="match status" value="1"/>
</dbReference>
<keyword evidence="9" id="KW-1185">Reference proteome</keyword>
<dbReference type="Pfam" id="PF17921">
    <property type="entry name" value="Integrase_H2C2"/>
    <property type="match status" value="1"/>
</dbReference>
<dbReference type="OrthoDB" id="2192994at2759"/>
<dbReference type="PANTHER" id="PTHR37984:SF5">
    <property type="entry name" value="PROTEIN NYNRIN-LIKE"/>
    <property type="match status" value="1"/>
</dbReference>
<dbReference type="InterPro" id="IPR043502">
    <property type="entry name" value="DNA/RNA_pol_sf"/>
</dbReference>